<keyword evidence="2" id="KW-0547">Nucleotide-binding</keyword>
<keyword evidence="6" id="KW-1185">Reference proteome</keyword>
<dbReference type="SUPFAM" id="SSF52540">
    <property type="entry name" value="P-loop containing nucleoside triphosphate hydrolases"/>
    <property type="match status" value="1"/>
</dbReference>
<name>A0A1I0JVN3_9FIRM</name>
<dbReference type="SMART" id="SM00382">
    <property type="entry name" value="AAA"/>
    <property type="match status" value="1"/>
</dbReference>
<evidence type="ECO:0000313" key="5">
    <source>
        <dbReference type="EMBL" id="SEU14943.1"/>
    </source>
</evidence>
<dbReference type="GeneID" id="93278213"/>
<protein>
    <submittedName>
        <fullName evidence="5">Molybdate transport system ATP-binding protein</fullName>
    </submittedName>
</protein>
<accession>A0A1I0JVN3</accession>
<evidence type="ECO:0000256" key="1">
    <source>
        <dbReference type="ARBA" id="ARBA00022448"/>
    </source>
</evidence>
<feature type="domain" description="ABC transporter" evidence="4">
    <location>
        <begin position="3"/>
        <end position="256"/>
    </location>
</feature>
<organism evidence="5 6">
    <name type="scientific">Enterocloster lavalensis</name>
    <dbReference type="NCBI Taxonomy" id="460384"/>
    <lineage>
        <taxon>Bacteria</taxon>
        <taxon>Bacillati</taxon>
        <taxon>Bacillota</taxon>
        <taxon>Clostridia</taxon>
        <taxon>Lachnospirales</taxon>
        <taxon>Lachnospiraceae</taxon>
        <taxon>Enterocloster</taxon>
    </lineage>
</organism>
<gene>
    <name evidence="5" type="ORF">SAMN05216313_13718</name>
</gene>
<dbReference type="InterPro" id="IPR017871">
    <property type="entry name" value="ABC_transporter-like_CS"/>
</dbReference>
<dbReference type="PANTHER" id="PTHR42781">
    <property type="entry name" value="SPERMIDINE/PUTRESCINE IMPORT ATP-BINDING PROTEIN POTA"/>
    <property type="match status" value="1"/>
</dbReference>
<dbReference type="PROSITE" id="PS50893">
    <property type="entry name" value="ABC_TRANSPORTER_2"/>
    <property type="match status" value="1"/>
</dbReference>
<dbReference type="PROSITE" id="PS00211">
    <property type="entry name" value="ABC_TRANSPORTER_1"/>
    <property type="match status" value="1"/>
</dbReference>
<dbReference type="InterPro" id="IPR003593">
    <property type="entry name" value="AAA+_ATPase"/>
</dbReference>
<dbReference type="InterPro" id="IPR050093">
    <property type="entry name" value="ABC_SmlMolc_Importer"/>
</dbReference>
<evidence type="ECO:0000259" key="4">
    <source>
        <dbReference type="PROSITE" id="PS50893"/>
    </source>
</evidence>
<dbReference type="EMBL" id="FOIM01000037">
    <property type="protein sequence ID" value="SEU14943.1"/>
    <property type="molecule type" value="Genomic_DNA"/>
</dbReference>
<dbReference type="Gene3D" id="3.40.50.300">
    <property type="entry name" value="P-loop containing nucleotide triphosphate hydrolases"/>
    <property type="match status" value="1"/>
</dbReference>
<dbReference type="AlphaFoldDB" id="A0A1I0JVN3"/>
<keyword evidence="3 5" id="KW-0067">ATP-binding</keyword>
<evidence type="ECO:0000256" key="3">
    <source>
        <dbReference type="ARBA" id="ARBA00022840"/>
    </source>
</evidence>
<dbReference type="InterPro" id="IPR003439">
    <property type="entry name" value="ABC_transporter-like_ATP-bd"/>
</dbReference>
<dbReference type="GO" id="GO:0005524">
    <property type="term" value="F:ATP binding"/>
    <property type="evidence" value="ECO:0007669"/>
    <property type="project" value="UniProtKB-KW"/>
</dbReference>
<keyword evidence="1" id="KW-0813">Transport</keyword>
<proteinExistence type="predicted"/>
<evidence type="ECO:0000313" key="6">
    <source>
        <dbReference type="Proteomes" id="UP000198508"/>
    </source>
</evidence>
<dbReference type="PANTHER" id="PTHR42781:SF4">
    <property type="entry name" value="SPERMIDINE_PUTRESCINE IMPORT ATP-BINDING PROTEIN POTA"/>
    <property type="match status" value="1"/>
</dbReference>
<dbReference type="Pfam" id="PF00005">
    <property type="entry name" value="ABC_tran"/>
    <property type="match status" value="1"/>
</dbReference>
<dbReference type="InterPro" id="IPR027417">
    <property type="entry name" value="P-loop_NTPase"/>
</dbReference>
<dbReference type="Proteomes" id="UP000198508">
    <property type="component" value="Unassembled WGS sequence"/>
</dbReference>
<dbReference type="STRING" id="460384.SAMN05216313_13718"/>
<dbReference type="GO" id="GO:0016887">
    <property type="term" value="F:ATP hydrolysis activity"/>
    <property type="evidence" value="ECO:0007669"/>
    <property type="project" value="InterPro"/>
</dbReference>
<sequence>MAVKSEHSPRLGVDITKKLKGFELEIAFEAGVGCLGILGPSGCGKSMTLKSIAGIETPGAGRIALQYASGEAACGRVLYDSQLKVNLRPQERRVGYLFQSYALFPNMTVEENIMTGLSGKYFRGGNTTLAGRREVAESMMKRFRLEGLGKRYPCQLSGGQQQRVALARILAYEPEVLLLDEPFSAMDTYLREGLRLELKRVMAGYGGVAVMVTHDRDEAYQLCDNLLLMDRGRVLAKGRTRELFQNPVTCQAARLTGCKNISRIQRVGERKVLALDWGGLELETELPVGDEITAVGIRAHDFEPLSEARAGELKGTPGANLIQVQNPDISEMPFEWYITLDNGLWWKKEKTIHTHETAGVVPDWLRVAPQALLLLSGQLL</sequence>
<evidence type="ECO:0000256" key="2">
    <source>
        <dbReference type="ARBA" id="ARBA00022741"/>
    </source>
</evidence>
<dbReference type="RefSeq" id="WP_092370144.1">
    <property type="nucleotide sequence ID" value="NZ_DAINWJ010000393.1"/>
</dbReference>
<reference evidence="6" key="1">
    <citation type="submission" date="2016-10" db="EMBL/GenBank/DDBJ databases">
        <authorList>
            <person name="Varghese N."/>
            <person name="Submissions S."/>
        </authorList>
    </citation>
    <scope>NUCLEOTIDE SEQUENCE [LARGE SCALE GENOMIC DNA]</scope>
    <source>
        <strain evidence="6">NLAE-zl-G277</strain>
    </source>
</reference>